<dbReference type="Proteomes" id="UP000178912">
    <property type="component" value="Unassembled WGS sequence"/>
</dbReference>
<name>A0A1E1LRE2_9HELO</name>
<sequence length="113" mass="11512">MLRIISRSAAPRASIVRAVQIRGMADQRIEKAAKAAGKAKDSSPKDPSVISSAGAVGKQFNPDGAIGGIAQEIGGPFDKDGAIGKQFDAAKDGLAGQVEKAVDGPSRPASEKK</sequence>
<reference evidence="3" key="1">
    <citation type="submission" date="2016-03" db="EMBL/GenBank/DDBJ databases">
        <authorList>
            <person name="Guldener U."/>
        </authorList>
    </citation>
    <scope>NUCLEOTIDE SEQUENCE [LARGE SCALE GENOMIC DNA]</scope>
    <source>
        <strain evidence="3">04CH-RAC-A.6.1</strain>
    </source>
</reference>
<gene>
    <name evidence="2" type="ORF">RAG0_16670</name>
</gene>
<feature type="region of interest" description="Disordered" evidence="1">
    <location>
        <begin position="33"/>
        <end position="58"/>
    </location>
</feature>
<protein>
    <submittedName>
        <fullName evidence="2">Uncharacterized protein</fullName>
    </submittedName>
</protein>
<organism evidence="2 3">
    <name type="scientific">Rhynchosporium agropyri</name>
    <dbReference type="NCBI Taxonomy" id="914238"/>
    <lineage>
        <taxon>Eukaryota</taxon>
        <taxon>Fungi</taxon>
        <taxon>Dikarya</taxon>
        <taxon>Ascomycota</taxon>
        <taxon>Pezizomycotina</taxon>
        <taxon>Leotiomycetes</taxon>
        <taxon>Helotiales</taxon>
        <taxon>Ploettnerulaceae</taxon>
        <taxon>Rhynchosporium</taxon>
    </lineage>
</organism>
<feature type="compositionally biased region" description="Basic and acidic residues" evidence="1">
    <location>
        <begin position="33"/>
        <end position="44"/>
    </location>
</feature>
<dbReference type="AlphaFoldDB" id="A0A1E1LRE2"/>
<evidence type="ECO:0000313" key="3">
    <source>
        <dbReference type="Proteomes" id="UP000178912"/>
    </source>
</evidence>
<dbReference type="OrthoDB" id="5278621at2759"/>
<proteinExistence type="predicted"/>
<keyword evidence="3" id="KW-1185">Reference proteome</keyword>
<evidence type="ECO:0000313" key="2">
    <source>
        <dbReference type="EMBL" id="CZT13083.1"/>
    </source>
</evidence>
<accession>A0A1E1LRE2</accession>
<evidence type="ECO:0000256" key="1">
    <source>
        <dbReference type="SAM" id="MobiDB-lite"/>
    </source>
</evidence>
<dbReference type="EMBL" id="FJUX01000175">
    <property type="protein sequence ID" value="CZT13083.1"/>
    <property type="molecule type" value="Genomic_DNA"/>
</dbReference>